<protein>
    <submittedName>
        <fullName evidence="2 3">Uncharacterized protein</fullName>
    </submittedName>
</protein>
<reference evidence="2 4" key="1">
    <citation type="submission" date="2008-03" db="EMBL/GenBank/DDBJ databases">
        <title>Annotation of Ixodes scapularis.</title>
        <authorList>
            <consortium name="Ixodes scapularis Genome Project Consortium"/>
            <person name="Caler E."/>
            <person name="Hannick L.I."/>
            <person name="Bidwell S."/>
            <person name="Joardar V."/>
            <person name="Thiagarajan M."/>
            <person name="Amedeo P."/>
            <person name="Galinsky K.J."/>
            <person name="Schobel S."/>
            <person name="Inman J."/>
            <person name="Hostetler J."/>
            <person name="Miller J."/>
            <person name="Hammond M."/>
            <person name="Megy K."/>
            <person name="Lawson D."/>
            <person name="Kodira C."/>
            <person name="Sutton G."/>
            <person name="Meyer J."/>
            <person name="Hill C.A."/>
            <person name="Birren B."/>
            <person name="Nene V."/>
            <person name="Collins F."/>
            <person name="Alarcon-Chaidez F."/>
            <person name="Wikel S."/>
            <person name="Strausberg R."/>
        </authorList>
    </citation>
    <scope>NUCLEOTIDE SEQUENCE [LARGE SCALE GENOMIC DNA]</scope>
    <source>
        <strain evidence="4">Wikel</strain>
        <strain evidence="2">Wikel colony</strain>
    </source>
</reference>
<name>B7PU32_IXOSC</name>
<feature type="region of interest" description="Disordered" evidence="1">
    <location>
        <begin position="95"/>
        <end position="156"/>
    </location>
</feature>
<feature type="compositionally biased region" description="Low complexity" evidence="1">
    <location>
        <begin position="117"/>
        <end position="131"/>
    </location>
</feature>
<dbReference type="OrthoDB" id="10555436at2759"/>
<accession>B7PU32</accession>
<dbReference type="InParanoid" id="B7PU32"/>
<dbReference type="Proteomes" id="UP000001555">
    <property type="component" value="Unassembled WGS sequence"/>
</dbReference>
<keyword evidence="4" id="KW-1185">Reference proteome</keyword>
<dbReference type="VEuPathDB" id="VectorBase:ISCW019737"/>
<dbReference type="EMBL" id="ABJB010080202">
    <property type="status" value="NOT_ANNOTATED_CDS"/>
    <property type="molecule type" value="Genomic_DNA"/>
</dbReference>
<dbReference type="EMBL" id="DS790259">
    <property type="protein sequence ID" value="EEC10104.1"/>
    <property type="molecule type" value="Genomic_DNA"/>
</dbReference>
<dbReference type="HOGENOM" id="CLU_1580261_0_0_1"/>
<dbReference type="PaxDb" id="6945-B7PU32"/>
<evidence type="ECO:0000256" key="1">
    <source>
        <dbReference type="SAM" id="MobiDB-lite"/>
    </source>
</evidence>
<evidence type="ECO:0000313" key="3">
    <source>
        <dbReference type="EnsemblMetazoa" id="ISCW019737-PA"/>
    </source>
</evidence>
<dbReference type="EnsemblMetazoa" id="ISCW019737-RA">
    <property type="protein sequence ID" value="ISCW019737-PA"/>
    <property type="gene ID" value="ISCW019737"/>
</dbReference>
<dbReference type="VEuPathDB" id="VectorBase:ISCP_036494"/>
<feature type="compositionally biased region" description="Basic and acidic residues" evidence="1">
    <location>
        <begin position="145"/>
        <end position="156"/>
    </location>
</feature>
<dbReference type="AlphaFoldDB" id="B7PU32"/>
<gene>
    <name evidence="2" type="ORF">IscW_ISCW019737</name>
</gene>
<proteinExistence type="predicted"/>
<evidence type="ECO:0000313" key="2">
    <source>
        <dbReference type="EMBL" id="EEC10104.1"/>
    </source>
</evidence>
<sequence length="169" mass="17643">MATKSGFAAAVLEGSLLEIPVTAAVPMKTGDASSPVFAGSPPCCRGAGASLRLPGQFFNQVQDRLPEPTNYVNQDSLDHSLQPTDTCQMLLMLEGDGQLPSTSRLEPTHPLSPPEVAPVAAPTQATVSPAVLPDPPSRKPGHKATASEHHAREDAALGKILTAFTKKDT</sequence>
<evidence type="ECO:0000313" key="4">
    <source>
        <dbReference type="Proteomes" id="UP000001555"/>
    </source>
</evidence>
<dbReference type="VEuPathDB" id="VectorBase:ISCI019737"/>
<reference evidence="3" key="2">
    <citation type="submission" date="2020-05" db="UniProtKB">
        <authorList>
            <consortium name="EnsemblMetazoa"/>
        </authorList>
    </citation>
    <scope>IDENTIFICATION</scope>
    <source>
        <strain evidence="3">wikel</strain>
    </source>
</reference>
<organism>
    <name type="scientific">Ixodes scapularis</name>
    <name type="common">Black-legged tick</name>
    <name type="synonym">Deer tick</name>
    <dbReference type="NCBI Taxonomy" id="6945"/>
    <lineage>
        <taxon>Eukaryota</taxon>
        <taxon>Metazoa</taxon>
        <taxon>Ecdysozoa</taxon>
        <taxon>Arthropoda</taxon>
        <taxon>Chelicerata</taxon>
        <taxon>Arachnida</taxon>
        <taxon>Acari</taxon>
        <taxon>Parasitiformes</taxon>
        <taxon>Ixodida</taxon>
        <taxon>Ixodoidea</taxon>
        <taxon>Ixodidae</taxon>
        <taxon>Ixodinae</taxon>
        <taxon>Ixodes</taxon>
    </lineage>
</organism>